<organism evidence="2 3">
    <name type="scientific">Ficus carica</name>
    <name type="common">Common fig</name>
    <dbReference type="NCBI Taxonomy" id="3494"/>
    <lineage>
        <taxon>Eukaryota</taxon>
        <taxon>Viridiplantae</taxon>
        <taxon>Streptophyta</taxon>
        <taxon>Embryophyta</taxon>
        <taxon>Tracheophyta</taxon>
        <taxon>Spermatophyta</taxon>
        <taxon>Magnoliopsida</taxon>
        <taxon>eudicotyledons</taxon>
        <taxon>Gunneridae</taxon>
        <taxon>Pentapetalae</taxon>
        <taxon>rosids</taxon>
        <taxon>fabids</taxon>
        <taxon>Rosales</taxon>
        <taxon>Moraceae</taxon>
        <taxon>Ficeae</taxon>
        <taxon>Ficus</taxon>
    </lineage>
</organism>
<evidence type="ECO:0008006" key="4">
    <source>
        <dbReference type="Google" id="ProtNLM"/>
    </source>
</evidence>
<name>A0AA87ZJ14_FICCA</name>
<keyword evidence="3" id="KW-1185">Reference proteome</keyword>
<evidence type="ECO:0000313" key="3">
    <source>
        <dbReference type="Proteomes" id="UP001187192"/>
    </source>
</evidence>
<keyword evidence="1" id="KW-1133">Transmembrane helix</keyword>
<evidence type="ECO:0000313" key="2">
    <source>
        <dbReference type="EMBL" id="GMN35302.1"/>
    </source>
</evidence>
<proteinExistence type="predicted"/>
<feature type="transmembrane region" description="Helical" evidence="1">
    <location>
        <begin position="12"/>
        <end position="29"/>
    </location>
</feature>
<dbReference type="Proteomes" id="UP001187192">
    <property type="component" value="Unassembled WGS sequence"/>
</dbReference>
<dbReference type="EMBL" id="BTGU01000005">
    <property type="protein sequence ID" value="GMN35302.1"/>
    <property type="molecule type" value="Genomic_DNA"/>
</dbReference>
<reference evidence="2" key="1">
    <citation type="submission" date="2023-07" db="EMBL/GenBank/DDBJ databases">
        <title>draft genome sequence of fig (Ficus carica).</title>
        <authorList>
            <person name="Takahashi T."/>
            <person name="Nishimura K."/>
        </authorList>
    </citation>
    <scope>NUCLEOTIDE SEQUENCE</scope>
</reference>
<accession>A0AA87ZJ14</accession>
<comment type="caution">
    <text evidence="2">The sequence shown here is derived from an EMBL/GenBank/DDBJ whole genome shotgun (WGS) entry which is preliminary data.</text>
</comment>
<keyword evidence="1" id="KW-0472">Membrane</keyword>
<keyword evidence="1" id="KW-0812">Transmembrane</keyword>
<protein>
    <recommendedName>
        <fullName evidence="4">Transmembrane protein</fullName>
    </recommendedName>
</protein>
<gene>
    <name evidence="2" type="ORF">TIFTF001_005220</name>
</gene>
<sequence length="90" mass="10134">MEEGKGRGFDGTFKLSTLAIMVIFLPAAFPVLVEFHFVLSVIIMMVFPSSGLVFCSLDLDLGDLLVVLDLWLCRVFSDFCDLRSWLLIDQ</sequence>
<evidence type="ECO:0000256" key="1">
    <source>
        <dbReference type="SAM" id="Phobius"/>
    </source>
</evidence>
<dbReference type="AlphaFoldDB" id="A0AA87ZJ14"/>